<dbReference type="SUPFAM" id="SSF81593">
    <property type="entry name" value="Nucleotidyltransferase substrate binding subunit/domain"/>
    <property type="match status" value="2"/>
</dbReference>
<dbReference type="FunFam" id="3.30.460.10:FF:000014">
    <property type="entry name" value="Bifunctional glutamine synthetase adenylyltransferase/adenylyl-removing enzyme"/>
    <property type="match status" value="1"/>
</dbReference>
<keyword evidence="11" id="KW-1185">Reference proteome</keyword>
<feature type="domain" description="Glutamate-ammonia ligase adenylyltransferase repeated" evidence="8">
    <location>
        <begin position="562"/>
        <end position="814"/>
    </location>
</feature>
<comment type="cofactor">
    <cofactor evidence="7">
        <name>Mg(2+)</name>
        <dbReference type="ChEBI" id="CHEBI:18420"/>
    </cofactor>
</comment>
<dbReference type="InterPro" id="IPR043519">
    <property type="entry name" value="NT_sf"/>
</dbReference>
<dbReference type="RefSeq" id="WP_019442140.1">
    <property type="nucleotide sequence ID" value="NZ_ALOE01000026.1"/>
</dbReference>
<evidence type="ECO:0000256" key="6">
    <source>
        <dbReference type="ARBA" id="ARBA00023268"/>
    </source>
</evidence>
<dbReference type="Pfam" id="PF03710">
    <property type="entry name" value="GlnE"/>
    <property type="match status" value="2"/>
</dbReference>
<dbReference type="FunFam" id="3.30.460.10:FF:000009">
    <property type="entry name" value="Bifunctional glutamine synthetase adenylyltransferase/adenylyl-removing enzyme"/>
    <property type="match status" value="1"/>
</dbReference>
<dbReference type="Gene3D" id="1.10.4050.10">
    <property type="entry name" value="Glutamine synthase adenylyltransferase GlnE"/>
    <property type="match status" value="1"/>
</dbReference>
<dbReference type="Gene3D" id="1.20.120.1510">
    <property type="match status" value="1"/>
</dbReference>
<dbReference type="GO" id="GO:0047388">
    <property type="term" value="F:[glutamine synthetase]-adenylyl-L-tyrosine phosphorylase activity"/>
    <property type="evidence" value="ECO:0007669"/>
    <property type="project" value="UniProtKB-EC"/>
</dbReference>
<name>A0A5J6WU10_MORMI</name>
<dbReference type="OrthoDB" id="9759366at2"/>
<keyword evidence="5 7" id="KW-0460">Magnesium</keyword>
<keyword evidence="2 7" id="KW-0548">Nucleotidyltransferase</keyword>
<comment type="catalytic activity">
    <reaction evidence="7">
        <text>[glutamine synthetase]-O(4)-(5'-adenylyl)-L-tyrosine + phosphate = [glutamine synthetase]-L-tyrosine + ADP</text>
        <dbReference type="Rhea" id="RHEA:43716"/>
        <dbReference type="Rhea" id="RHEA-COMP:10660"/>
        <dbReference type="Rhea" id="RHEA-COMP:10661"/>
        <dbReference type="ChEBI" id="CHEBI:43474"/>
        <dbReference type="ChEBI" id="CHEBI:46858"/>
        <dbReference type="ChEBI" id="CHEBI:83624"/>
        <dbReference type="ChEBI" id="CHEBI:456216"/>
        <dbReference type="EC" id="2.7.7.89"/>
    </reaction>
</comment>
<dbReference type="EMBL" id="CP044399">
    <property type="protein sequence ID" value="QFI39882.1"/>
    <property type="molecule type" value="Genomic_DNA"/>
</dbReference>
<protein>
    <recommendedName>
        <fullName evidence="7">Bifunctional glutamine synthetase adenylyltransferase/adenylyl-removing enzyme</fullName>
    </recommendedName>
    <alternativeName>
        <fullName evidence="7">ATP:glutamine synthetase adenylyltransferase</fullName>
    </alternativeName>
    <alternativeName>
        <fullName evidence="7">ATase</fullName>
    </alternativeName>
    <domain>
        <recommendedName>
            <fullName evidence="7">Glutamine synthetase adenylyl-L-tyrosine phosphorylase</fullName>
            <ecNumber evidence="7">2.7.7.89</ecNumber>
        </recommendedName>
        <alternativeName>
            <fullName evidence="7">Adenylyl removase</fullName>
            <shortName evidence="7">AR</shortName>
            <shortName evidence="7">AT-N</shortName>
        </alternativeName>
    </domain>
    <domain>
        <recommendedName>
            <fullName evidence="7">Glutamine synthetase adenylyl transferase</fullName>
            <ecNumber evidence="7">2.7.7.42</ecNumber>
        </recommendedName>
        <alternativeName>
            <fullName evidence="7">Adenylyl transferase</fullName>
            <shortName evidence="7">AT</shortName>
            <shortName evidence="7">AT-C</shortName>
        </alternativeName>
    </domain>
</protein>
<organism evidence="10 11">
    <name type="scientific">Moritella marina ATCC 15381</name>
    <dbReference type="NCBI Taxonomy" id="1202962"/>
    <lineage>
        <taxon>Bacteria</taxon>
        <taxon>Pseudomonadati</taxon>
        <taxon>Pseudomonadota</taxon>
        <taxon>Gammaproteobacteria</taxon>
        <taxon>Alteromonadales</taxon>
        <taxon>Moritellaceae</taxon>
        <taxon>Moritella</taxon>
    </lineage>
</organism>
<dbReference type="Proteomes" id="UP000327424">
    <property type="component" value="Chromosome"/>
</dbReference>
<sequence length="955" mass="108672">MSTECQIVDVLADTGSMYWQRWCDRNSADLALLSAEQITQTQRVFSLSDFIAESCINNTGLLIDIWQSGLLLQASRTTEVKRHLNIQLTACDSESSLLRTVRQFRRFHMCIIAWRELLQVAELTESLAHTSHLADSLIEGALDWLYQLQCKEQGTPVNAEGFKQQLVILAMGKLGGGELNFSSDIDLIFTYPETGETVGAGRSVANQKFFQRLGQRLIAALHQFTADGFAYRVDMRLRPFGDSGPLVMSFNAFEEYYQNQGRDWERYAMVKARALGGNAQTRVELEQILRPFIYRRYVDFSAIDALRNMKAMIKAEVRRKGLKDNIKLGSGGIREVEFIAQTFQLIRGGREPVLQIKSLLATLKVLLSIGELSNESYTVLTESYCYLRKVENILQQINDAQTQTLPQSDLDRSRLISVLNYPDWDSFYVHVNQVMAKINSEFSQVIGGDDDDHEESLPALDLWHLELSADEAVALLAEYDFTEQDAQTFARDLIHFKSDCERKTVGPRGRQTIEKLLPKLLFSILKVDDPVALLPRIIALLLKILNRTAYLELLAENDLALTQLLRLCSASSMVAKQLSTHPILLDELLVPSHLYHPTPLHQYRSELRQFMLRIPEEDHEQQLEALRQFKQTQLLRIAAADIAGELALMKVSDHLTWLAEAVIDNVVNLAWQQLEEKHGVPHNVVETGEKGFAVVAYGKLGGIELGYGSDLDLVFIHNCETAGMTNGAKQIDSRQFYLRLAQRIIHIFSTRTSTGILYEVDMRLRPSGNSGVLACPVSRFLDYQSKEAWTWEHQSLVRTRIVYGDKLIQKRFSEVKRSIIATPRDTAELQKQVVDMRLKMRKHLLTAKADEFDIKQSEGGITDIEFMMQYIVLNHAAEMPKIQLWPDNVRIISRCVSEGLISEELGSNLTASYCQMRDEIHRLNLLGKKGVVANTRFIAQRKVVMDYWQQLFTVE</sequence>
<reference evidence="10 11" key="1">
    <citation type="submission" date="2019-09" db="EMBL/GenBank/DDBJ databases">
        <title>Hybrid Assembly of the complete Genome of the Deep-Sea Bacterium Moritella marina from long Nanopore and Illumina reads.</title>
        <authorList>
            <person name="Magin S."/>
            <person name="Georgoulis A."/>
            <person name="Papadimitriou K."/>
            <person name="Iliakis G."/>
            <person name="Vorgias C.E."/>
        </authorList>
    </citation>
    <scope>NUCLEOTIDE SEQUENCE [LARGE SCALE GENOMIC DNA]</scope>
    <source>
        <strain evidence="10 11">MP-1</strain>
    </source>
</reference>
<accession>A0A5J6WU10</accession>
<evidence type="ECO:0000256" key="7">
    <source>
        <dbReference type="HAMAP-Rule" id="MF_00802"/>
    </source>
</evidence>
<evidence type="ECO:0000256" key="1">
    <source>
        <dbReference type="ARBA" id="ARBA00022679"/>
    </source>
</evidence>
<feature type="domain" description="Glutamate-ammonia ligase adenylyltransferase repeated" evidence="8">
    <location>
        <begin position="39"/>
        <end position="286"/>
    </location>
</feature>
<comment type="similarity">
    <text evidence="7">Belongs to the GlnE family.</text>
</comment>
<keyword evidence="6 7" id="KW-0511">Multifunctional enzyme</keyword>
<dbReference type="AlphaFoldDB" id="A0A5J6WU10"/>
<dbReference type="NCBIfam" id="NF008292">
    <property type="entry name" value="PRK11072.1"/>
    <property type="match status" value="1"/>
</dbReference>
<dbReference type="InterPro" id="IPR013546">
    <property type="entry name" value="PII_UdlTrfase/GS_AdlTrfase"/>
</dbReference>
<dbReference type="GO" id="GO:0008882">
    <property type="term" value="F:[glutamate-ammonia-ligase] adenylyltransferase activity"/>
    <property type="evidence" value="ECO:0007669"/>
    <property type="project" value="UniProtKB-UniRule"/>
</dbReference>
<dbReference type="CDD" id="cd05401">
    <property type="entry name" value="NT_GlnE_GlnD_like"/>
    <property type="match status" value="2"/>
</dbReference>
<gene>
    <name evidence="7 10" type="primary">glnE</name>
    <name evidence="10" type="ORF">FR932_19725</name>
</gene>
<dbReference type="Gene3D" id="1.20.120.330">
    <property type="entry name" value="Nucleotidyltransferases domain 2"/>
    <property type="match status" value="2"/>
</dbReference>
<evidence type="ECO:0000313" key="10">
    <source>
        <dbReference type="EMBL" id="QFI39882.1"/>
    </source>
</evidence>
<evidence type="ECO:0000313" key="11">
    <source>
        <dbReference type="Proteomes" id="UP000327424"/>
    </source>
</evidence>
<comment type="function">
    <text evidence="7">Involved in the regulation of glutamine synthetase GlnA, a key enzyme in the process to assimilate ammonia. When cellular nitrogen levels are high, the C-terminal adenylyl transferase (AT) inactivates GlnA by covalent transfer of an adenylyl group from ATP to specific tyrosine residue of GlnA, thus reducing its activity. Conversely, when nitrogen levels are low, the N-terminal adenylyl removase (AR) activates GlnA by removing the adenylyl group by phosphorolysis, increasing its activity. The regulatory region of GlnE binds the signal transduction protein PII (GlnB) which indicates the nitrogen status of the cell.</text>
</comment>
<evidence type="ECO:0000256" key="4">
    <source>
        <dbReference type="ARBA" id="ARBA00022840"/>
    </source>
</evidence>
<dbReference type="Pfam" id="PF08335">
    <property type="entry name" value="GlnD_UR_UTase"/>
    <property type="match status" value="2"/>
</dbReference>
<dbReference type="PANTHER" id="PTHR30621">
    <property type="entry name" value="GLUTAMINE SYNTHETASE ADENYLYLTRANSFERASE"/>
    <property type="match status" value="1"/>
</dbReference>
<comment type="catalytic activity">
    <reaction evidence="7">
        <text>[glutamine synthetase]-L-tyrosine + ATP = [glutamine synthetase]-O(4)-(5'-adenylyl)-L-tyrosine + diphosphate</text>
        <dbReference type="Rhea" id="RHEA:18589"/>
        <dbReference type="Rhea" id="RHEA-COMP:10660"/>
        <dbReference type="Rhea" id="RHEA-COMP:10661"/>
        <dbReference type="ChEBI" id="CHEBI:30616"/>
        <dbReference type="ChEBI" id="CHEBI:33019"/>
        <dbReference type="ChEBI" id="CHEBI:46858"/>
        <dbReference type="ChEBI" id="CHEBI:83624"/>
        <dbReference type="EC" id="2.7.7.42"/>
    </reaction>
</comment>
<dbReference type="InterPro" id="IPR023057">
    <property type="entry name" value="GlnE"/>
</dbReference>
<evidence type="ECO:0000256" key="3">
    <source>
        <dbReference type="ARBA" id="ARBA00022741"/>
    </source>
</evidence>
<dbReference type="Gene3D" id="3.30.460.10">
    <property type="entry name" value="Beta Polymerase, domain 2"/>
    <property type="match status" value="2"/>
</dbReference>
<evidence type="ECO:0000259" key="9">
    <source>
        <dbReference type="Pfam" id="PF08335"/>
    </source>
</evidence>
<feature type="domain" description="PII-uridylyltransferase/Glutamine-synthetase adenylyltransferase" evidence="9">
    <location>
        <begin position="307"/>
        <end position="445"/>
    </location>
</feature>
<dbReference type="SUPFAM" id="SSF81301">
    <property type="entry name" value="Nucleotidyltransferase"/>
    <property type="match status" value="2"/>
</dbReference>
<evidence type="ECO:0000259" key="8">
    <source>
        <dbReference type="Pfam" id="PF03710"/>
    </source>
</evidence>
<dbReference type="GO" id="GO:0016874">
    <property type="term" value="F:ligase activity"/>
    <property type="evidence" value="ECO:0007669"/>
    <property type="project" value="UniProtKB-KW"/>
</dbReference>
<dbReference type="HAMAP" id="MF_00802">
    <property type="entry name" value="GlnE"/>
    <property type="match status" value="1"/>
</dbReference>
<dbReference type="GO" id="GO:0000287">
    <property type="term" value="F:magnesium ion binding"/>
    <property type="evidence" value="ECO:0007669"/>
    <property type="project" value="UniProtKB-UniRule"/>
</dbReference>
<feature type="region of interest" description="Adenylyl transferase" evidence="7">
    <location>
        <begin position="458"/>
        <end position="955"/>
    </location>
</feature>
<dbReference type="EC" id="2.7.7.42" evidence="7"/>
<feature type="domain" description="PII-uridylyltransferase/Glutamine-synthetase adenylyltransferase" evidence="9">
    <location>
        <begin position="839"/>
        <end position="928"/>
    </location>
</feature>
<dbReference type="EC" id="2.7.7.89" evidence="7"/>
<keyword evidence="10" id="KW-0436">Ligase</keyword>
<dbReference type="GO" id="GO:0000820">
    <property type="term" value="P:regulation of glutamine family amino acid metabolic process"/>
    <property type="evidence" value="ECO:0007669"/>
    <property type="project" value="UniProtKB-UniRule"/>
</dbReference>
<keyword evidence="3 7" id="KW-0547">Nucleotide-binding</keyword>
<feature type="region of interest" description="Adenylyl removase" evidence="7">
    <location>
        <begin position="1"/>
        <end position="450"/>
    </location>
</feature>
<keyword evidence="4 7" id="KW-0067">ATP-binding</keyword>
<dbReference type="GO" id="GO:0005829">
    <property type="term" value="C:cytosol"/>
    <property type="evidence" value="ECO:0007669"/>
    <property type="project" value="TreeGrafter"/>
</dbReference>
<keyword evidence="1 7" id="KW-0808">Transferase</keyword>
<evidence type="ECO:0000256" key="2">
    <source>
        <dbReference type="ARBA" id="ARBA00022695"/>
    </source>
</evidence>
<dbReference type="KEGG" id="mmaa:FR932_19725"/>
<dbReference type="PANTHER" id="PTHR30621:SF0">
    <property type="entry name" value="BIFUNCTIONAL GLUTAMINE SYNTHETASE ADENYLYLTRANSFERASE_ADENYLYL-REMOVING ENZYME"/>
    <property type="match status" value="1"/>
</dbReference>
<dbReference type="FunFam" id="1.20.120.330:FF:000005">
    <property type="entry name" value="Bifunctional glutamine synthetase adenylyltransferase/adenylyl-removing enzyme"/>
    <property type="match status" value="1"/>
</dbReference>
<proteinExistence type="inferred from homology"/>
<dbReference type="InterPro" id="IPR005190">
    <property type="entry name" value="GlnE_rpt_dom"/>
</dbReference>
<dbReference type="GO" id="GO:0005524">
    <property type="term" value="F:ATP binding"/>
    <property type="evidence" value="ECO:0007669"/>
    <property type="project" value="UniProtKB-UniRule"/>
</dbReference>
<evidence type="ECO:0000256" key="5">
    <source>
        <dbReference type="ARBA" id="ARBA00022842"/>
    </source>
</evidence>